<dbReference type="GO" id="GO:0003677">
    <property type="term" value="F:DNA binding"/>
    <property type="evidence" value="ECO:0007669"/>
    <property type="project" value="UniProtKB-KW"/>
</dbReference>
<reference evidence="3 4" key="1">
    <citation type="journal article" date="2016" name="Nat. Commun.">
        <title>Thousands of microbial genomes shed light on interconnected biogeochemical processes in an aquifer system.</title>
        <authorList>
            <person name="Anantharaman K."/>
            <person name="Brown C.T."/>
            <person name="Hug L.A."/>
            <person name="Sharon I."/>
            <person name="Castelle C.J."/>
            <person name="Probst A.J."/>
            <person name="Thomas B.C."/>
            <person name="Singh A."/>
            <person name="Wilkins M.J."/>
            <person name="Karaoz U."/>
            <person name="Brodie E.L."/>
            <person name="Williams K.H."/>
            <person name="Hubbard S.S."/>
            <person name="Banfield J.F."/>
        </authorList>
    </citation>
    <scope>NUCLEOTIDE SEQUENCE [LARGE SCALE GENOMIC DNA]</scope>
</reference>
<dbReference type="CDD" id="cd00093">
    <property type="entry name" value="HTH_XRE"/>
    <property type="match status" value="1"/>
</dbReference>
<dbReference type="PANTHER" id="PTHR36924:SF1">
    <property type="entry name" value="ANTITOXIN HIGA-1"/>
    <property type="match status" value="1"/>
</dbReference>
<dbReference type="InterPro" id="IPR013430">
    <property type="entry name" value="Toxin_antidote_HigA"/>
</dbReference>
<keyword evidence="1" id="KW-0238">DNA-binding</keyword>
<organism evidence="3 4">
    <name type="scientific">Candidatus Lambdaproteobacteria bacterium RIFOXYD2_FULL_50_16</name>
    <dbReference type="NCBI Taxonomy" id="1817772"/>
    <lineage>
        <taxon>Bacteria</taxon>
        <taxon>Pseudomonadati</taxon>
        <taxon>Pseudomonadota</taxon>
        <taxon>Candidatus Lambdaproteobacteria</taxon>
    </lineage>
</organism>
<evidence type="ECO:0000259" key="2">
    <source>
        <dbReference type="PROSITE" id="PS50943"/>
    </source>
</evidence>
<evidence type="ECO:0000313" key="4">
    <source>
        <dbReference type="Proteomes" id="UP000178449"/>
    </source>
</evidence>
<dbReference type="InterPro" id="IPR010982">
    <property type="entry name" value="Lambda_DNA-bd_dom_sf"/>
</dbReference>
<evidence type="ECO:0000256" key="1">
    <source>
        <dbReference type="ARBA" id="ARBA00023125"/>
    </source>
</evidence>
<evidence type="ECO:0000313" key="3">
    <source>
        <dbReference type="EMBL" id="OGG93434.1"/>
    </source>
</evidence>
<dbReference type="AlphaFoldDB" id="A0A1F6G5Q0"/>
<comment type="caution">
    <text evidence="3">The sequence shown here is derived from an EMBL/GenBank/DDBJ whole genome shotgun (WGS) entry which is preliminary data.</text>
</comment>
<dbReference type="PROSITE" id="PS50943">
    <property type="entry name" value="HTH_CROC1"/>
    <property type="match status" value="1"/>
</dbReference>
<accession>A0A1F6G5Q0</accession>
<feature type="non-terminal residue" evidence="3">
    <location>
        <position position="49"/>
    </location>
</feature>
<dbReference type="EMBL" id="MFNE01000050">
    <property type="protein sequence ID" value="OGG93434.1"/>
    <property type="molecule type" value="Genomic_DNA"/>
</dbReference>
<sequence>MFSTKRKPTHPGDFIQSDLIEEFGLSQQELADRLGVSRKTISALIHGRQ</sequence>
<gene>
    <name evidence="3" type="ORF">A2527_14765</name>
</gene>
<dbReference type="NCBIfam" id="TIGR02607">
    <property type="entry name" value="antidote_HigA"/>
    <property type="match status" value="1"/>
</dbReference>
<dbReference type="Pfam" id="PF01381">
    <property type="entry name" value="HTH_3"/>
    <property type="match status" value="1"/>
</dbReference>
<name>A0A1F6G5Q0_9PROT</name>
<dbReference type="Gene3D" id="1.10.260.40">
    <property type="entry name" value="lambda repressor-like DNA-binding domains"/>
    <property type="match status" value="1"/>
</dbReference>
<feature type="domain" description="HTH cro/C1-type" evidence="2">
    <location>
        <begin position="21"/>
        <end position="48"/>
    </location>
</feature>
<dbReference type="Proteomes" id="UP000178449">
    <property type="component" value="Unassembled WGS sequence"/>
</dbReference>
<proteinExistence type="predicted"/>
<dbReference type="PANTHER" id="PTHR36924">
    <property type="entry name" value="ANTITOXIN HIGA-1"/>
    <property type="match status" value="1"/>
</dbReference>
<protein>
    <submittedName>
        <fullName evidence="3">Addiction module antidote protein, HigA family</fullName>
    </submittedName>
</protein>
<dbReference type="SUPFAM" id="SSF47413">
    <property type="entry name" value="lambda repressor-like DNA-binding domains"/>
    <property type="match status" value="1"/>
</dbReference>
<dbReference type="STRING" id="1817772.A2527_14765"/>
<dbReference type="InterPro" id="IPR001387">
    <property type="entry name" value="Cro/C1-type_HTH"/>
</dbReference>